<evidence type="ECO:0000313" key="1">
    <source>
        <dbReference type="EMBL" id="MXP28742.1"/>
    </source>
</evidence>
<reference evidence="1 2" key="1">
    <citation type="submission" date="2019-12" db="EMBL/GenBank/DDBJ databases">
        <title>Genomic-based taxomic classification of the family Erythrobacteraceae.</title>
        <authorList>
            <person name="Xu L."/>
        </authorList>
    </citation>
    <scope>NUCLEOTIDE SEQUENCE [LARGE SCALE GENOMIC DNA]</scope>
    <source>
        <strain evidence="1 2">KEMB 9005-328</strain>
    </source>
</reference>
<proteinExistence type="predicted"/>
<comment type="caution">
    <text evidence="1">The sequence shown here is derived from an EMBL/GenBank/DDBJ whole genome shotgun (WGS) entry which is preliminary data.</text>
</comment>
<gene>
    <name evidence="1" type="ORF">GRI58_07900</name>
</gene>
<dbReference type="RefSeq" id="WP_160753031.1">
    <property type="nucleotide sequence ID" value="NZ_WTYA01000005.1"/>
</dbReference>
<sequence length="156" mass="16908">MIGLLALATVSIHGCPIENAKYVLRHTPDVTAFFKPVDRSPDWPGGLAWGVHSKKTGKTSWWLPWNGGSDNLQNIASTTDVAAEDWRPPNPDGGPRPLGNREFLSMDVDYNIIDEIPQRGRLAPAHILIPDAGSSQDNVFVAKQFFDLASCTGTGG</sequence>
<evidence type="ECO:0000313" key="2">
    <source>
        <dbReference type="Proteomes" id="UP000439780"/>
    </source>
</evidence>
<name>A0A845AE24_9SPHN</name>
<protein>
    <submittedName>
        <fullName evidence="1">Uncharacterized protein</fullName>
    </submittedName>
</protein>
<organism evidence="1 2">
    <name type="scientific">Qipengyuania algicida</name>
    <dbReference type="NCBI Taxonomy" id="1836209"/>
    <lineage>
        <taxon>Bacteria</taxon>
        <taxon>Pseudomonadati</taxon>
        <taxon>Pseudomonadota</taxon>
        <taxon>Alphaproteobacteria</taxon>
        <taxon>Sphingomonadales</taxon>
        <taxon>Erythrobacteraceae</taxon>
        <taxon>Qipengyuania</taxon>
    </lineage>
</organism>
<dbReference type="EMBL" id="WTYA01000005">
    <property type="protein sequence ID" value="MXP28742.1"/>
    <property type="molecule type" value="Genomic_DNA"/>
</dbReference>
<dbReference type="OrthoDB" id="7188970at2"/>
<accession>A0A845AE24</accession>
<dbReference type="AlphaFoldDB" id="A0A845AE24"/>
<keyword evidence="2" id="KW-1185">Reference proteome</keyword>
<dbReference type="Proteomes" id="UP000439780">
    <property type="component" value="Unassembled WGS sequence"/>
</dbReference>